<dbReference type="Pfam" id="PF13563">
    <property type="entry name" value="2_5_RNA_ligase2"/>
    <property type="match status" value="1"/>
</dbReference>
<dbReference type="Proteomes" id="UP000248926">
    <property type="component" value="Unassembled WGS sequence"/>
</dbReference>
<dbReference type="OrthoDB" id="7061261at2"/>
<comment type="caution">
    <text evidence="1">The sequence shown here is derived from an EMBL/GenBank/DDBJ whole genome shotgun (WGS) entry which is preliminary data.</text>
</comment>
<dbReference type="AlphaFoldDB" id="A0A328P9R9"/>
<proteinExistence type="predicted"/>
<name>A0A328P9R9_9GAMM</name>
<gene>
    <name evidence="1" type="ORF">CA260_06450</name>
</gene>
<dbReference type="Gene3D" id="3.90.1140.10">
    <property type="entry name" value="Cyclic phosphodiesterase"/>
    <property type="match status" value="1"/>
</dbReference>
<accession>A0A328P9R9</accession>
<sequence>MAGDLFGWSGDEGWEPDCTYFFALMPHGNTQQQIGARRESATRALRVGRSTPVEDHRLHLSLCTPKALKRLRAPFEESLLRAGAEVKASAFGLRLDGFDTFNGGSGQSCLVLRGDAASSARVQALKDGLGKALFNHGFGWDGGRLAPHVTLFYADRVEAPYSPAEAVEWHVDEFVLIRSHVGKHLHAIIGRWSLH</sequence>
<evidence type="ECO:0000313" key="1">
    <source>
        <dbReference type="EMBL" id="RAO77512.1"/>
    </source>
</evidence>
<dbReference type="EMBL" id="NFZS01000001">
    <property type="protein sequence ID" value="RAO77512.1"/>
    <property type="molecule type" value="Genomic_DNA"/>
</dbReference>
<evidence type="ECO:0008006" key="3">
    <source>
        <dbReference type="Google" id="ProtNLM"/>
    </source>
</evidence>
<reference evidence="1 2" key="1">
    <citation type="journal article" date="2018" name="Genet. Mol. Biol.">
        <title>The genome sequence of Dyella jiangningensis FCAV SCS01 from a lignocellulose-decomposing microbial consortium metagenome reveals potential for biotechnological applications.</title>
        <authorList>
            <person name="Desiderato J.G."/>
            <person name="Alvarenga D.O."/>
            <person name="Constancio M.T.L."/>
            <person name="Alves L.M.C."/>
            <person name="Varani A.M."/>
        </authorList>
    </citation>
    <scope>NUCLEOTIDE SEQUENCE [LARGE SCALE GENOMIC DNA]</scope>
    <source>
        <strain evidence="1 2">FCAV SCS01</strain>
    </source>
</reference>
<dbReference type="InterPro" id="IPR009097">
    <property type="entry name" value="Cyclic_Pdiesterase"/>
</dbReference>
<keyword evidence="2" id="KW-1185">Reference proteome</keyword>
<organism evidence="1 2">
    <name type="scientific">Dyella jiangningensis</name>
    <dbReference type="NCBI Taxonomy" id="1379159"/>
    <lineage>
        <taxon>Bacteria</taxon>
        <taxon>Pseudomonadati</taxon>
        <taxon>Pseudomonadota</taxon>
        <taxon>Gammaproteobacteria</taxon>
        <taxon>Lysobacterales</taxon>
        <taxon>Rhodanobacteraceae</taxon>
        <taxon>Dyella</taxon>
    </lineage>
</organism>
<dbReference type="SUPFAM" id="SSF55144">
    <property type="entry name" value="LigT-like"/>
    <property type="match status" value="1"/>
</dbReference>
<evidence type="ECO:0000313" key="2">
    <source>
        <dbReference type="Proteomes" id="UP000248926"/>
    </source>
</evidence>
<dbReference type="RefSeq" id="WP_111981538.1">
    <property type="nucleotide sequence ID" value="NZ_NFZS01000001.1"/>
</dbReference>
<protein>
    <recommendedName>
        <fullName evidence="3">2'-5' RNA ligase</fullName>
    </recommendedName>
</protein>